<comment type="similarity">
    <text evidence="2">Belongs to the CBF/MAK21 family.</text>
</comment>
<evidence type="ECO:0000259" key="7">
    <source>
        <dbReference type="Pfam" id="PF03914"/>
    </source>
</evidence>
<gene>
    <name evidence="9" type="ORF">AYI68_g6366</name>
</gene>
<evidence type="ECO:0000259" key="8">
    <source>
        <dbReference type="Pfam" id="PF07540"/>
    </source>
</evidence>
<dbReference type="Pfam" id="PF07540">
    <property type="entry name" value="NOC3p"/>
    <property type="match status" value="1"/>
</dbReference>
<evidence type="ECO:0000256" key="2">
    <source>
        <dbReference type="ARBA" id="ARBA00007797"/>
    </source>
</evidence>
<dbReference type="PANTHER" id="PTHR14428">
    <property type="entry name" value="NUCLEOLAR COMPLEX PROTEIN 3"/>
    <property type="match status" value="1"/>
</dbReference>
<feature type="region of interest" description="Disordered" evidence="6">
    <location>
        <begin position="1"/>
        <end position="71"/>
    </location>
</feature>
<feature type="compositionally biased region" description="Basic residues" evidence="6">
    <location>
        <begin position="23"/>
        <end position="32"/>
    </location>
</feature>
<feature type="coiled-coil region" evidence="5">
    <location>
        <begin position="638"/>
        <end position="665"/>
    </location>
</feature>
<feature type="domain" description="Nucleolar complex-associated protein 3 N-terminal" evidence="8">
    <location>
        <begin position="360"/>
        <end position="457"/>
    </location>
</feature>
<evidence type="ECO:0000256" key="3">
    <source>
        <dbReference type="ARBA" id="ARBA00023054"/>
    </source>
</evidence>
<feature type="compositionally biased region" description="Polar residues" evidence="6">
    <location>
        <begin position="226"/>
        <end position="235"/>
    </location>
</feature>
<dbReference type="EMBL" id="LSSL01004300">
    <property type="protein sequence ID" value="OLY79561.1"/>
    <property type="molecule type" value="Genomic_DNA"/>
</dbReference>
<feature type="domain" description="CCAAT-binding factor" evidence="7">
    <location>
        <begin position="748"/>
        <end position="939"/>
    </location>
</feature>
<dbReference type="AlphaFoldDB" id="A0A1R0GRN8"/>
<keyword evidence="3 5" id="KW-0175">Coiled coil</keyword>
<feature type="region of interest" description="Disordered" evidence="6">
    <location>
        <begin position="172"/>
        <end position="255"/>
    </location>
</feature>
<protein>
    <submittedName>
        <fullName evidence="9">Nucleolar complex protein 3-like protein</fullName>
    </submittedName>
</protein>
<dbReference type="InterPro" id="IPR016903">
    <property type="entry name" value="Nucleolar_cplx-assoc_3"/>
</dbReference>
<comment type="caution">
    <text evidence="9">The sequence shown here is derived from an EMBL/GenBank/DDBJ whole genome shotgun (WGS) entry which is preliminary data.</text>
</comment>
<dbReference type="InterPro" id="IPR005612">
    <property type="entry name" value="CCAAT-binding_factor"/>
</dbReference>
<evidence type="ECO:0000313" key="9">
    <source>
        <dbReference type="EMBL" id="OLY79561.1"/>
    </source>
</evidence>
<keyword evidence="4" id="KW-0539">Nucleus</keyword>
<proteinExistence type="inferred from homology"/>
<evidence type="ECO:0000313" key="10">
    <source>
        <dbReference type="Proteomes" id="UP000187455"/>
    </source>
</evidence>
<feature type="non-terminal residue" evidence="9">
    <location>
        <position position="1"/>
    </location>
</feature>
<dbReference type="OrthoDB" id="10263597at2759"/>
<dbReference type="InterPro" id="IPR011501">
    <property type="entry name" value="Noc3_N"/>
</dbReference>
<feature type="compositionally biased region" description="Low complexity" evidence="6">
    <location>
        <begin position="296"/>
        <end position="318"/>
    </location>
</feature>
<evidence type="ECO:0000256" key="1">
    <source>
        <dbReference type="ARBA" id="ARBA00004604"/>
    </source>
</evidence>
<organism evidence="9 10">
    <name type="scientific">Smittium mucronatum</name>
    <dbReference type="NCBI Taxonomy" id="133383"/>
    <lineage>
        <taxon>Eukaryota</taxon>
        <taxon>Fungi</taxon>
        <taxon>Fungi incertae sedis</taxon>
        <taxon>Zoopagomycota</taxon>
        <taxon>Kickxellomycotina</taxon>
        <taxon>Harpellomycetes</taxon>
        <taxon>Harpellales</taxon>
        <taxon>Legeriomycetaceae</taxon>
        <taxon>Smittium</taxon>
    </lineage>
</organism>
<feature type="region of interest" description="Disordered" evidence="6">
    <location>
        <begin position="98"/>
        <end position="160"/>
    </location>
</feature>
<sequence length="954" mass="108228">AKKRKGLHKSAHFKRALQNGCKKGGKNKKSAPPKKDVKAGPIQQTRKSLPKPATKRKRTHHELVEQDDIESDDIDASFIKDNAASLVFLKNIDPLKLTEKMVKPVSTKPKSKQKPTQQPQNLSDDDNSHLEKYIKNSIDYESKSDSKKLQKDSKNYDIEHVHDLDVVEPFSDIEYDSHSDQNSASDNENTFFSDHDSDLSFQSDNDDETSPQSDNDSETSLHSDNDSDNSPQNKDYNYLNRKEKKKIKRSKEVSDLMDYELDSREFNQDTTESHLNSSLLPIKDRSGKIVYPSLHSANSAHSSDSQDSDSHSSQTLSDSEPEPDTSHKSLTAFKKPNLQEFSFSEKPTVPLDEYFLLCQMQIASISESIIQNPEENIVNFKSLLKYLSTNFHNSVDPNTQFKIKQLALVSSVAIFCDIIPGYRIRDLTKQELETKVSKDVKLLRKFEESLVKYYRSFLYLLFGIVDDVLSTSAKLDHADTTLFMSDGVLAVKALVQLLNTHTHFNFRTDIIEKLVSVYIQTPENTLKTAAMANEARNGIITLLKQDITGRYSDEAALLASKQIKKLSYRVDPTALRPWLFMPLCDELVKNPDDLKQEESQQARKEAIKRHLKLQKRLRQGRNVGSQDVKRSVHISKKQRKYQKELKETQKDLDIAEAEVDLDERKAFQASTLKHIFITYFRILKHKQSPGLFAHLISVDFFPDLLASLKRIVNGQEQGKNPNSKNNLNDIDDGTDLLISTNTSPRSILLCVITAVHMLTAQKDFASLDLVEFFNYLYSLIPILACRLEIEDSQVHSENSLLDNSSCSPSGDSNGDNSAEFGAWEASVKTESTLFIDCLHMLFLKKIHKVPFPRVCAFAKRISIACCYFPTKTAVKCLKFLELLLIKYPDMANLFKSSNTVGGGIYLPYIDESDMSNANSTCLYEMHKLLLHHNSQVRSHVSSILKTASKIEEDD</sequence>
<dbReference type="STRING" id="133383.A0A1R0GRN8"/>
<keyword evidence="10" id="KW-1185">Reference proteome</keyword>
<accession>A0A1R0GRN8</accession>
<feature type="region of interest" description="Disordered" evidence="6">
    <location>
        <begin position="296"/>
        <end position="331"/>
    </location>
</feature>
<feature type="compositionally biased region" description="Low complexity" evidence="6">
    <location>
        <begin position="103"/>
        <end position="120"/>
    </location>
</feature>
<name>A0A1R0GRN8_9FUNG</name>
<dbReference type="GO" id="GO:0005730">
    <property type="term" value="C:nucleolus"/>
    <property type="evidence" value="ECO:0007669"/>
    <property type="project" value="UniProtKB-SubCell"/>
</dbReference>
<dbReference type="PANTHER" id="PTHR14428:SF5">
    <property type="entry name" value="NUCLEOLAR COMPLEX PROTEIN 3 HOMOLOG"/>
    <property type="match status" value="1"/>
</dbReference>
<comment type="subcellular location">
    <subcellularLocation>
        <location evidence="1">Nucleus</location>
        <location evidence="1">Nucleolus</location>
    </subcellularLocation>
</comment>
<dbReference type="Pfam" id="PF03914">
    <property type="entry name" value="CBF"/>
    <property type="match status" value="1"/>
</dbReference>
<feature type="compositionally biased region" description="Basic residues" evidence="6">
    <location>
        <begin position="1"/>
        <end position="15"/>
    </location>
</feature>
<dbReference type="Proteomes" id="UP000187455">
    <property type="component" value="Unassembled WGS sequence"/>
</dbReference>
<feature type="compositionally biased region" description="Polar residues" evidence="6">
    <location>
        <begin position="180"/>
        <end position="192"/>
    </location>
</feature>
<reference evidence="9 10" key="1">
    <citation type="journal article" date="2016" name="Mol. Biol. Evol.">
        <title>Genome-Wide Survey of Gut Fungi (Harpellales) Reveals the First Horizontally Transferred Ubiquitin Gene from a Mosquito Host.</title>
        <authorList>
            <person name="Wang Y."/>
            <person name="White M.M."/>
            <person name="Kvist S."/>
            <person name="Moncalvo J.M."/>
        </authorList>
    </citation>
    <scope>NUCLEOTIDE SEQUENCE [LARGE SCALE GENOMIC DNA]</scope>
    <source>
        <strain evidence="9 10">ALG-7-W6</strain>
    </source>
</reference>
<evidence type="ECO:0000256" key="6">
    <source>
        <dbReference type="SAM" id="MobiDB-lite"/>
    </source>
</evidence>
<evidence type="ECO:0000256" key="5">
    <source>
        <dbReference type="SAM" id="Coils"/>
    </source>
</evidence>
<dbReference type="GO" id="GO:0006270">
    <property type="term" value="P:DNA replication initiation"/>
    <property type="evidence" value="ECO:0007669"/>
    <property type="project" value="TreeGrafter"/>
</dbReference>
<evidence type="ECO:0000256" key="4">
    <source>
        <dbReference type="ARBA" id="ARBA00023242"/>
    </source>
</evidence>
<dbReference type="GO" id="GO:0003682">
    <property type="term" value="F:chromatin binding"/>
    <property type="evidence" value="ECO:0007669"/>
    <property type="project" value="TreeGrafter"/>
</dbReference>
<feature type="compositionally biased region" description="Basic and acidic residues" evidence="6">
    <location>
        <begin position="126"/>
        <end position="160"/>
    </location>
</feature>